<proteinExistence type="predicted"/>
<protein>
    <submittedName>
        <fullName evidence="1">Uncharacterized protein</fullName>
    </submittedName>
</protein>
<keyword evidence="2" id="KW-1185">Reference proteome</keyword>
<dbReference type="OrthoDB" id="1027251at2759"/>
<accession>A0A6A1UU41</accession>
<evidence type="ECO:0000313" key="2">
    <source>
        <dbReference type="Proteomes" id="UP000516437"/>
    </source>
</evidence>
<name>A0A6A1UU41_9ROSI</name>
<dbReference type="Proteomes" id="UP000516437">
    <property type="component" value="Chromosome 8"/>
</dbReference>
<reference evidence="1 2" key="1">
    <citation type="journal article" date="2019" name="Plant Biotechnol. J.">
        <title>The red bayberry genome and genetic basis of sex determination.</title>
        <authorList>
            <person name="Jia H.M."/>
            <person name="Jia H.J."/>
            <person name="Cai Q.L."/>
            <person name="Wang Y."/>
            <person name="Zhao H.B."/>
            <person name="Yang W.F."/>
            <person name="Wang G.Y."/>
            <person name="Li Y.H."/>
            <person name="Zhan D.L."/>
            <person name="Shen Y.T."/>
            <person name="Niu Q.F."/>
            <person name="Chang L."/>
            <person name="Qiu J."/>
            <person name="Zhao L."/>
            <person name="Xie H.B."/>
            <person name="Fu W.Y."/>
            <person name="Jin J."/>
            <person name="Li X.W."/>
            <person name="Jiao Y."/>
            <person name="Zhou C.C."/>
            <person name="Tu T."/>
            <person name="Chai C.Y."/>
            <person name="Gao J.L."/>
            <person name="Fan L.J."/>
            <person name="van de Weg E."/>
            <person name="Wang J.Y."/>
            <person name="Gao Z.S."/>
        </authorList>
    </citation>
    <scope>NUCLEOTIDE SEQUENCE [LARGE SCALE GENOMIC DNA]</scope>
    <source>
        <tissue evidence="1">Leaves</tissue>
    </source>
</reference>
<gene>
    <name evidence="1" type="ORF">CJ030_MR8G020730</name>
</gene>
<dbReference type="EMBL" id="RXIC02000026">
    <property type="protein sequence ID" value="KAB1203929.1"/>
    <property type="molecule type" value="Genomic_DNA"/>
</dbReference>
<dbReference type="AlphaFoldDB" id="A0A6A1UU41"/>
<sequence>MAKVSKLSKMSKTICLHSLLGLLASVIISSCFYDIQNDLEQENRGHCGDDLVQLQSNVARSFQDGSITLAIKFLHFSVSKGLQFRYVSPMQPAPSTISMMFWVALTRSVSSMSNDSL</sequence>
<evidence type="ECO:0000313" key="1">
    <source>
        <dbReference type="EMBL" id="KAB1203929.1"/>
    </source>
</evidence>
<dbReference type="PROSITE" id="PS51257">
    <property type="entry name" value="PROKAR_LIPOPROTEIN"/>
    <property type="match status" value="1"/>
</dbReference>
<comment type="caution">
    <text evidence="1">The sequence shown here is derived from an EMBL/GenBank/DDBJ whole genome shotgun (WGS) entry which is preliminary data.</text>
</comment>
<organism evidence="1 2">
    <name type="scientific">Morella rubra</name>
    <name type="common">Chinese bayberry</name>
    <dbReference type="NCBI Taxonomy" id="262757"/>
    <lineage>
        <taxon>Eukaryota</taxon>
        <taxon>Viridiplantae</taxon>
        <taxon>Streptophyta</taxon>
        <taxon>Embryophyta</taxon>
        <taxon>Tracheophyta</taxon>
        <taxon>Spermatophyta</taxon>
        <taxon>Magnoliopsida</taxon>
        <taxon>eudicotyledons</taxon>
        <taxon>Gunneridae</taxon>
        <taxon>Pentapetalae</taxon>
        <taxon>rosids</taxon>
        <taxon>fabids</taxon>
        <taxon>Fagales</taxon>
        <taxon>Myricaceae</taxon>
        <taxon>Morella</taxon>
    </lineage>
</organism>